<gene>
    <name evidence="2" type="ORF">BVRB_031500</name>
</gene>
<dbReference type="InterPro" id="IPR011993">
    <property type="entry name" value="PH-like_dom_sf"/>
</dbReference>
<dbReference type="Gene3D" id="2.30.29.30">
    <property type="entry name" value="Pleckstrin-homology domain (PH domain)/Phosphotyrosine-binding domain (PTB)"/>
    <property type="match status" value="1"/>
</dbReference>
<organism evidence="2 3">
    <name type="scientific">Beta vulgaris subsp. vulgaris</name>
    <name type="common">Beet</name>
    <dbReference type="NCBI Taxonomy" id="3555"/>
    <lineage>
        <taxon>Eukaryota</taxon>
        <taxon>Viridiplantae</taxon>
        <taxon>Streptophyta</taxon>
        <taxon>Embryophyta</taxon>
        <taxon>Tracheophyta</taxon>
        <taxon>Spermatophyta</taxon>
        <taxon>Magnoliopsida</taxon>
        <taxon>eudicotyledons</taxon>
        <taxon>Gunneridae</taxon>
        <taxon>Pentapetalae</taxon>
        <taxon>Caryophyllales</taxon>
        <taxon>Chenopodiaceae</taxon>
        <taxon>Betoideae</taxon>
        <taxon>Beta</taxon>
    </lineage>
</organism>
<evidence type="ECO:0000259" key="1">
    <source>
        <dbReference type="PROSITE" id="PS50003"/>
    </source>
</evidence>
<dbReference type="Proteomes" id="UP000035740">
    <property type="component" value="Unassembled WGS sequence"/>
</dbReference>
<keyword evidence="3" id="KW-1185">Reference proteome</keyword>
<reference evidence="2 3" key="1">
    <citation type="journal article" date="2014" name="Nature">
        <title>The genome of the recently domesticated crop plant sugar beet (Beta vulgaris).</title>
        <authorList>
            <person name="Dohm J.C."/>
            <person name="Minoche A.E."/>
            <person name="Holtgrawe D."/>
            <person name="Capella-Gutierrez S."/>
            <person name="Zakrzewski F."/>
            <person name="Tafer H."/>
            <person name="Rupp O."/>
            <person name="Sorensen T.R."/>
            <person name="Stracke R."/>
            <person name="Reinhardt R."/>
            <person name="Goesmann A."/>
            <person name="Kraft T."/>
            <person name="Schulz B."/>
            <person name="Stadler P.F."/>
            <person name="Schmidt T."/>
            <person name="Gabaldon T."/>
            <person name="Lehrach H."/>
            <person name="Weisshaar B."/>
            <person name="Himmelbauer H."/>
        </authorList>
    </citation>
    <scope>NUCLEOTIDE SEQUENCE [LARGE SCALE GENOMIC DNA]</scope>
    <source>
        <tissue evidence="2">Taproot</tissue>
    </source>
</reference>
<name>A0A0J8AXF1_BETVV</name>
<dbReference type="PROSITE" id="PS50003">
    <property type="entry name" value="PH_DOMAIN"/>
    <property type="match status" value="1"/>
</dbReference>
<proteinExistence type="predicted"/>
<dbReference type="InterPro" id="IPR001849">
    <property type="entry name" value="PH_domain"/>
</dbReference>
<dbReference type="SUPFAM" id="SSF50729">
    <property type="entry name" value="PH domain-like"/>
    <property type="match status" value="1"/>
</dbReference>
<feature type="domain" description="PH" evidence="1">
    <location>
        <begin position="1"/>
        <end position="93"/>
    </location>
</feature>
<dbReference type="SMART" id="SM00233">
    <property type="entry name" value="PH"/>
    <property type="match status" value="1"/>
</dbReference>
<sequence>GQLSKLSSSGKLNKYLFILFNDALLYGDYVKCHQVLHLGICMVEDIPDNDSRILDKKLTNAFQIRSPRKEFIVIADNPQQKSLWLNTIARTLVAHRSSERKGWVDSVTMIAEKGLFHLLIVRLMLVPSVSSPSLKSDDERLLI</sequence>
<accession>A0A0J8AXF1</accession>
<evidence type="ECO:0000313" key="3">
    <source>
        <dbReference type="Proteomes" id="UP000035740"/>
    </source>
</evidence>
<feature type="non-terminal residue" evidence="2">
    <location>
        <position position="1"/>
    </location>
</feature>
<dbReference type="EMBL" id="KQ102776">
    <property type="protein sequence ID" value="KMS93436.1"/>
    <property type="molecule type" value="Genomic_DNA"/>
</dbReference>
<dbReference type="AlphaFoldDB" id="A0A0J8AXF1"/>
<feature type="non-terminal residue" evidence="2">
    <location>
        <position position="143"/>
    </location>
</feature>
<dbReference type="OrthoDB" id="660555at2759"/>
<dbReference type="Gramene" id="KMS93436">
    <property type="protein sequence ID" value="KMS93436"/>
    <property type="gene ID" value="BVRB_031500"/>
</dbReference>
<protein>
    <recommendedName>
        <fullName evidence="1">PH domain-containing protein</fullName>
    </recommendedName>
</protein>
<evidence type="ECO:0000313" key="2">
    <source>
        <dbReference type="EMBL" id="KMS93436.1"/>
    </source>
</evidence>